<dbReference type="Proteomes" id="UP000286045">
    <property type="component" value="Unassembled WGS sequence"/>
</dbReference>
<organism evidence="3 4">
    <name type="scientific">Xylaria grammica</name>
    <dbReference type="NCBI Taxonomy" id="363999"/>
    <lineage>
        <taxon>Eukaryota</taxon>
        <taxon>Fungi</taxon>
        <taxon>Dikarya</taxon>
        <taxon>Ascomycota</taxon>
        <taxon>Pezizomycotina</taxon>
        <taxon>Sordariomycetes</taxon>
        <taxon>Xylariomycetidae</taxon>
        <taxon>Xylariales</taxon>
        <taxon>Xylariaceae</taxon>
        <taxon>Xylaria</taxon>
    </lineage>
</organism>
<feature type="compositionally biased region" description="Basic and acidic residues" evidence="1">
    <location>
        <begin position="29"/>
        <end position="39"/>
    </location>
</feature>
<feature type="compositionally biased region" description="Low complexity" evidence="1">
    <location>
        <begin position="122"/>
        <end position="132"/>
    </location>
</feature>
<evidence type="ECO:0000313" key="4">
    <source>
        <dbReference type="Proteomes" id="UP000286045"/>
    </source>
</evidence>
<proteinExistence type="predicted"/>
<dbReference type="EMBL" id="RYZI01000050">
    <property type="protein sequence ID" value="RWA12467.1"/>
    <property type="molecule type" value="Genomic_DNA"/>
</dbReference>
<gene>
    <name evidence="3" type="ORF">EKO27_g2644</name>
</gene>
<dbReference type="Pfam" id="PF20516">
    <property type="entry name" value="PDDEXK_12"/>
    <property type="match status" value="1"/>
</dbReference>
<feature type="compositionally biased region" description="Acidic residues" evidence="1">
    <location>
        <begin position="104"/>
        <end position="117"/>
    </location>
</feature>
<reference evidence="3 4" key="1">
    <citation type="submission" date="2018-12" db="EMBL/GenBank/DDBJ databases">
        <title>Draft genome sequence of Xylaria grammica IHI A82.</title>
        <authorList>
            <person name="Buettner E."/>
            <person name="Kellner H."/>
        </authorList>
    </citation>
    <scope>NUCLEOTIDE SEQUENCE [LARGE SCALE GENOMIC DNA]</scope>
    <source>
        <strain evidence="3 4">IHI A82</strain>
    </source>
</reference>
<dbReference type="STRING" id="363999.A0A439DDH0"/>
<feature type="region of interest" description="Disordered" evidence="1">
    <location>
        <begin position="28"/>
        <end position="132"/>
    </location>
</feature>
<keyword evidence="4" id="KW-1185">Reference proteome</keyword>
<evidence type="ECO:0000256" key="1">
    <source>
        <dbReference type="SAM" id="MobiDB-lite"/>
    </source>
</evidence>
<sequence length="532" mass="58376">MSMNSAGGSQQPFTDGDRIQSWIHGVELASRRCDDEPLRKRLRRNGNGNVPALSDHNNNAFIHPYNAPPQPRHQHTPPMSDASSGVKRRRADDGMVDLVGDGADGLDDEADEADEADATPRPSTKSTSTKITSTKIPPIPIQFHAAPSPSLSPTELQMLDKPIYVKDLEKDAAQLPEDAKALYSSLLPASSREEIIPHEVRDEVTGLIGAQARPYYFRQAATAGAGATHDALFEVLMDAKEAAANAYHEHGWNNFVHTPLLKTVYASKQRSDWHDAPPQLRVRVVGAMSTPIAGDYIPVALPYAPATPNKGALVSLQQGVPACSVSEPYTDPLFGPGGPKVVQSRSGSKKVDYAVALDLGDTPLMRVLKFYLHNDAVRRCISTPHVNQTFYTALAYSPIACSIETKPAVAASDPLLQLGIWIAAWHKRMHALREYVFSEASFLPRDPSTERMPSTLLIEVAGHSWQLYFACDEGRSISLYGPLTIGSTSTLVDLYMLHTSLTMIREWILTTFYKGMQQWLMSDELVDLVGDR</sequence>
<feature type="domain" description="PD-(D/E)XK nuclease-like" evidence="2">
    <location>
        <begin position="220"/>
        <end position="512"/>
    </location>
</feature>
<protein>
    <recommendedName>
        <fullName evidence="2">PD-(D/E)XK nuclease-like domain-containing protein</fullName>
    </recommendedName>
</protein>
<comment type="caution">
    <text evidence="3">The sequence shown here is derived from an EMBL/GenBank/DDBJ whole genome shotgun (WGS) entry which is preliminary data.</text>
</comment>
<dbReference type="InterPro" id="IPR046797">
    <property type="entry name" value="PDDEXK_12"/>
</dbReference>
<dbReference type="AlphaFoldDB" id="A0A439DDH0"/>
<accession>A0A439DDH0</accession>
<name>A0A439DDH0_9PEZI</name>
<evidence type="ECO:0000259" key="2">
    <source>
        <dbReference type="Pfam" id="PF20516"/>
    </source>
</evidence>
<evidence type="ECO:0000313" key="3">
    <source>
        <dbReference type="EMBL" id="RWA12467.1"/>
    </source>
</evidence>